<keyword evidence="6 7" id="KW-0472">Membrane</keyword>
<keyword evidence="5 7" id="KW-1133">Transmembrane helix</keyword>
<dbReference type="InterPro" id="IPR050171">
    <property type="entry name" value="MFS_Transporters"/>
</dbReference>
<evidence type="ECO:0000256" key="1">
    <source>
        <dbReference type="ARBA" id="ARBA00004651"/>
    </source>
</evidence>
<dbReference type="PROSITE" id="PS50850">
    <property type="entry name" value="MFS"/>
    <property type="match status" value="1"/>
</dbReference>
<evidence type="ECO:0000256" key="7">
    <source>
        <dbReference type="SAM" id="Phobius"/>
    </source>
</evidence>
<dbReference type="Gene3D" id="1.20.1250.20">
    <property type="entry name" value="MFS general substrate transporter like domains"/>
    <property type="match status" value="1"/>
</dbReference>
<name>A0ABT0W6J6_9BACI</name>
<dbReference type="Pfam" id="PF07690">
    <property type="entry name" value="MFS_1"/>
    <property type="match status" value="1"/>
</dbReference>
<feature type="domain" description="Major facilitator superfamily (MFS) profile" evidence="8">
    <location>
        <begin position="16"/>
        <end position="193"/>
    </location>
</feature>
<feature type="transmembrane region" description="Helical" evidence="7">
    <location>
        <begin position="152"/>
        <end position="173"/>
    </location>
</feature>
<dbReference type="InterPro" id="IPR011701">
    <property type="entry name" value="MFS"/>
</dbReference>
<evidence type="ECO:0000313" key="9">
    <source>
        <dbReference type="EMBL" id="MCM2531233.1"/>
    </source>
</evidence>
<evidence type="ECO:0000256" key="3">
    <source>
        <dbReference type="ARBA" id="ARBA00022475"/>
    </source>
</evidence>
<keyword evidence="10" id="KW-1185">Reference proteome</keyword>
<dbReference type="InterPro" id="IPR020846">
    <property type="entry name" value="MFS_dom"/>
</dbReference>
<organism evidence="9 10">
    <name type="scientific">Neobacillus pocheonensis</name>
    <dbReference type="NCBI Taxonomy" id="363869"/>
    <lineage>
        <taxon>Bacteria</taxon>
        <taxon>Bacillati</taxon>
        <taxon>Bacillota</taxon>
        <taxon>Bacilli</taxon>
        <taxon>Bacillales</taxon>
        <taxon>Bacillaceae</taxon>
        <taxon>Neobacillus</taxon>
    </lineage>
</organism>
<evidence type="ECO:0000313" key="10">
    <source>
        <dbReference type="Proteomes" id="UP001523262"/>
    </source>
</evidence>
<keyword evidence="2" id="KW-0813">Transport</keyword>
<dbReference type="InterPro" id="IPR005829">
    <property type="entry name" value="Sugar_transporter_CS"/>
</dbReference>
<dbReference type="PANTHER" id="PTHR23517">
    <property type="entry name" value="RESISTANCE PROTEIN MDTM, PUTATIVE-RELATED-RELATED"/>
    <property type="match status" value="1"/>
</dbReference>
<comment type="subcellular location">
    <subcellularLocation>
        <location evidence="1">Cell membrane</location>
        <topology evidence="1">Multi-pass membrane protein</topology>
    </subcellularLocation>
</comment>
<dbReference type="Proteomes" id="UP001523262">
    <property type="component" value="Unassembled WGS sequence"/>
</dbReference>
<dbReference type="SUPFAM" id="SSF103473">
    <property type="entry name" value="MFS general substrate transporter"/>
    <property type="match status" value="1"/>
</dbReference>
<proteinExistence type="predicted"/>
<keyword evidence="3" id="KW-1003">Cell membrane</keyword>
<evidence type="ECO:0000256" key="4">
    <source>
        <dbReference type="ARBA" id="ARBA00022692"/>
    </source>
</evidence>
<dbReference type="InterPro" id="IPR036259">
    <property type="entry name" value="MFS_trans_sf"/>
</dbReference>
<comment type="caution">
    <text evidence="9">The sequence shown here is derived from an EMBL/GenBank/DDBJ whole genome shotgun (WGS) entry which is preliminary data.</text>
</comment>
<feature type="transmembrane region" description="Helical" evidence="7">
    <location>
        <begin position="50"/>
        <end position="70"/>
    </location>
</feature>
<sequence length="193" mass="20162">MFGKKDDEEVGQIHPAARKLMLVNAIRSIGQGMLVVDLSLYLAALGWSTAAIGSVLAAGGLLGVGLGPVIGIYSDRLGRKPFILFSELLTAGCALIGILSTNTILLFIAITLSGFGKADAGSPSPCAPAEQAWLAAFIPKIERGRVYSLNNALSFFGMAAGAVLAGIMAYGMITFKESLPIALYSSLSSFYRL</sequence>
<gene>
    <name evidence="9" type="ORF">NDK43_00725</name>
</gene>
<protein>
    <submittedName>
        <fullName evidence="9">MFS transporter</fullName>
    </submittedName>
</protein>
<evidence type="ECO:0000256" key="6">
    <source>
        <dbReference type="ARBA" id="ARBA00023136"/>
    </source>
</evidence>
<dbReference type="PROSITE" id="PS00216">
    <property type="entry name" value="SUGAR_TRANSPORT_1"/>
    <property type="match status" value="1"/>
</dbReference>
<reference evidence="9 10" key="1">
    <citation type="submission" date="2022-06" db="EMBL/GenBank/DDBJ databases">
        <authorList>
            <person name="Jeon C.O."/>
        </authorList>
    </citation>
    <scope>NUCLEOTIDE SEQUENCE [LARGE SCALE GENOMIC DNA]</scope>
    <source>
        <strain evidence="9 10">KCTC 13943</strain>
    </source>
</reference>
<keyword evidence="4 7" id="KW-0812">Transmembrane</keyword>
<evidence type="ECO:0000256" key="5">
    <source>
        <dbReference type="ARBA" id="ARBA00022989"/>
    </source>
</evidence>
<accession>A0ABT0W6J6</accession>
<evidence type="ECO:0000259" key="8">
    <source>
        <dbReference type="PROSITE" id="PS50850"/>
    </source>
</evidence>
<evidence type="ECO:0000256" key="2">
    <source>
        <dbReference type="ARBA" id="ARBA00022448"/>
    </source>
</evidence>
<dbReference type="PANTHER" id="PTHR23517:SF2">
    <property type="entry name" value="MULTIDRUG RESISTANCE PROTEIN MDTH"/>
    <property type="match status" value="1"/>
</dbReference>
<dbReference type="EMBL" id="JAMQCR010000001">
    <property type="protein sequence ID" value="MCM2531233.1"/>
    <property type="molecule type" value="Genomic_DNA"/>
</dbReference>
<feature type="transmembrane region" description="Helical" evidence="7">
    <location>
        <begin position="82"/>
        <end position="115"/>
    </location>
</feature>